<organism evidence="10 11">
    <name type="scientific">Piscibacillus salipiscarius</name>
    <dbReference type="NCBI Taxonomy" id="299480"/>
    <lineage>
        <taxon>Bacteria</taxon>
        <taxon>Bacillati</taxon>
        <taxon>Bacillota</taxon>
        <taxon>Bacilli</taxon>
        <taxon>Bacillales</taxon>
        <taxon>Bacillaceae</taxon>
        <taxon>Piscibacillus</taxon>
    </lineage>
</organism>
<protein>
    <recommendedName>
        <fullName evidence="2">acetate--CoA ligase</fullName>
        <ecNumber evidence="2">6.2.1.1</ecNumber>
    </recommendedName>
</protein>
<dbReference type="Gene3D" id="3.30.300.30">
    <property type="match status" value="1"/>
</dbReference>
<evidence type="ECO:0000256" key="3">
    <source>
        <dbReference type="ARBA" id="ARBA00022598"/>
    </source>
</evidence>
<dbReference type="PROSITE" id="PS00455">
    <property type="entry name" value="AMP_BINDING"/>
    <property type="match status" value="1"/>
</dbReference>
<dbReference type="InterPro" id="IPR000873">
    <property type="entry name" value="AMP-dep_synth/lig_dom"/>
</dbReference>
<evidence type="ECO:0000256" key="6">
    <source>
        <dbReference type="ARBA" id="ARBA00022990"/>
    </source>
</evidence>
<keyword evidence="3" id="KW-0436">Ligase</keyword>
<dbReference type="InterPro" id="IPR025110">
    <property type="entry name" value="AMP-bd_C"/>
</dbReference>
<evidence type="ECO:0000259" key="8">
    <source>
        <dbReference type="Pfam" id="PF13193"/>
    </source>
</evidence>
<evidence type="ECO:0000256" key="5">
    <source>
        <dbReference type="ARBA" id="ARBA00022840"/>
    </source>
</evidence>
<keyword evidence="5" id="KW-0067">ATP-binding</keyword>
<keyword evidence="4" id="KW-0547">Nucleotide-binding</keyword>
<dbReference type="SUPFAM" id="SSF56801">
    <property type="entry name" value="Acetyl-CoA synthetase-like"/>
    <property type="match status" value="1"/>
</dbReference>
<evidence type="ECO:0000256" key="1">
    <source>
        <dbReference type="ARBA" id="ARBA00006432"/>
    </source>
</evidence>
<sequence>MTKAVWNPSNDYIKNTRLYELMQQSGYSNYDDYYKHTIKDISSFWDQAVKALDIQWYQDYDEVVNLDKGIMYPEWFVNGKMNVAHNALDKWASDSSIKNENALIWESDDGSVVKYTFKELQDEVNRIANGLVNLGVQENDIVTIYMPMLPETVIGMLAISKIGAIFSPAFSGYKSEAVAKRINAAEAKFLLTADGFYRRGKVVNLKNEADQAVASSPSIENVIVVRRSHEEVNWTDQDVSWDEIRTKETSFETKQTNGNDPFMIIYTSGTTGKPKGALHTHNGFPLKSAFDAGICMDVCKRDTLFWYTDMGWMMGPFLVYGGLINGASILMFEGTPDYPTPSRIWEIVDRHKVTHLGISPTLIRSIMNLDESYVTKNDLSSLKMIGSTGEPWNEEPWLWLFDKVCKRKVPIFNYSGGTEISGGIFGNVLVKPIAPVSFNAALPGMDVDVYDDEGQSVKNEVGELVLKQPWVGMTNGFYKENERYENTYWNRYKETWVHGDWVVLDDEGFYTITGRSDDTLNVAGKRLGPAELESIFVEHDDVVEAGVIGVPDEVKGEKPIAFVVVKDQPLDEEELTQVLVDHAIQRLGKAIAPRTVHIVEDLPKTRNAKVMRRAIKSAYLDKDAGDLSALENPDVVEQIRQLGKGVKN</sequence>
<feature type="domain" description="AMP-dependent synthetase/ligase" evidence="7">
    <location>
        <begin position="100"/>
        <end position="472"/>
    </location>
</feature>
<dbReference type="Pfam" id="PF13193">
    <property type="entry name" value="AMP-binding_C"/>
    <property type="match status" value="1"/>
</dbReference>
<dbReference type="Pfam" id="PF00501">
    <property type="entry name" value="AMP-binding"/>
    <property type="match status" value="1"/>
</dbReference>
<dbReference type="InterPro" id="IPR032387">
    <property type="entry name" value="ACAS_N"/>
</dbReference>
<evidence type="ECO:0000256" key="2">
    <source>
        <dbReference type="ARBA" id="ARBA00013275"/>
    </source>
</evidence>
<evidence type="ECO:0000256" key="4">
    <source>
        <dbReference type="ARBA" id="ARBA00022741"/>
    </source>
</evidence>
<dbReference type="EC" id="6.2.1.1" evidence="2"/>
<gene>
    <name evidence="10" type="ORF">ACFSW4_00240</name>
</gene>
<feature type="domain" description="AMP-binding enzyme C-terminal" evidence="8">
    <location>
        <begin position="531"/>
        <end position="609"/>
    </location>
</feature>
<dbReference type="Proteomes" id="UP001597452">
    <property type="component" value="Unassembled WGS sequence"/>
</dbReference>
<dbReference type="InterPro" id="IPR045851">
    <property type="entry name" value="AMP-bd_C_sf"/>
</dbReference>
<dbReference type="RefSeq" id="WP_377326684.1">
    <property type="nucleotide sequence ID" value="NZ_JBHUMZ010000003.1"/>
</dbReference>
<evidence type="ECO:0000259" key="9">
    <source>
        <dbReference type="Pfam" id="PF16177"/>
    </source>
</evidence>
<dbReference type="EMBL" id="JBHUMZ010000003">
    <property type="protein sequence ID" value="MFD2637312.1"/>
    <property type="molecule type" value="Genomic_DNA"/>
</dbReference>
<dbReference type="InterPro" id="IPR042099">
    <property type="entry name" value="ANL_N_sf"/>
</dbReference>
<evidence type="ECO:0000259" key="7">
    <source>
        <dbReference type="Pfam" id="PF00501"/>
    </source>
</evidence>
<dbReference type="Gene3D" id="3.40.50.12780">
    <property type="entry name" value="N-terminal domain of ligase-like"/>
    <property type="match status" value="1"/>
</dbReference>
<comment type="similarity">
    <text evidence="1">Belongs to the ATP-dependent AMP-binding enzyme family.</text>
</comment>
<evidence type="ECO:0000313" key="10">
    <source>
        <dbReference type="EMBL" id="MFD2637312.1"/>
    </source>
</evidence>
<accession>A0ABW5Q6A8</accession>
<keyword evidence="6" id="KW-0007">Acetylation</keyword>
<keyword evidence="11" id="KW-1185">Reference proteome</keyword>
<dbReference type="PANTHER" id="PTHR24095:SF14">
    <property type="entry name" value="ACETYL-COENZYME A SYNTHETASE 1"/>
    <property type="match status" value="1"/>
</dbReference>
<reference evidence="11" key="1">
    <citation type="journal article" date="2019" name="Int. J. Syst. Evol. Microbiol.">
        <title>The Global Catalogue of Microorganisms (GCM) 10K type strain sequencing project: providing services to taxonomists for standard genome sequencing and annotation.</title>
        <authorList>
            <consortium name="The Broad Institute Genomics Platform"/>
            <consortium name="The Broad Institute Genome Sequencing Center for Infectious Disease"/>
            <person name="Wu L."/>
            <person name="Ma J."/>
        </authorList>
    </citation>
    <scope>NUCLEOTIDE SEQUENCE [LARGE SCALE GENOMIC DNA]</scope>
    <source>
        <strain evidence="11">TISTR 1571</strain>
    </source>
</reference>
<feature type="domain" description="Acetyl-coenzyme A synthetase N-terminal" evidence="9">
    <location>
        <begin position="30"/>
        <end position="87"/>
    </location>
</feature>
<name>A0ABW5Q6A8_9BACI</name>
<dbReference type="PANTHER" id="PTHR24095">
    <property type="entry name" value="ACETYL-COENZYME A SYNTHETASE"/>
    <property type="match status" value="1"/>
</dbReference>
<comment type="caution">
    <text evidence="10">The sequence shown here is derived from an EMBL/GenBank/DDBJ whole genome shotgun (WGS) entry which is preliminary data.</text>
</comment>
<dbReference type="Pfam" id="PF16177">
    <property type="entry name" value="ACAS_N"/>
    <property type="match status" value="1"/>
</dbReference>
<proteinExistence type="inferred from homology"/>
<evidence type="ECO:0000313" key="11">
    <source>
        <dbReference type="Proteomes" id="UP001597452"/>
    </source>
</evidence>
<dbReference type="InterPro" id="IPR020845">
    <property type="entry name" value="AMP-binding_CS"/>
</dbReference>